<comment type="caution">
    <text evidence="2">The sequence shown here is derived from an EMBL/GenBank/DDBJ whole genome shotgun (WGS) entry which is preliminary data.</text>
</comment>
<reference evidence="2 3" key="1">
    <citation type="journal article" date="2021" name="J. Hered.">
        <title>A chromosome-level genome assembly of the parasitoid wasp, Cotesia glomerata (Hymenoptera: Braconidae).</title>
        <authorList>
            <person name="Pinto B.J."/>
            <person name="Weis J.J."/>
            <person name="Gamble T."/>
            <person name="Ode P.J."/>
            <person name="Paul R."/>
            <person name="Zaspel J.M."/>
        </authorList>
    </citation>
    <scope>NUCLEOTIDE SEQUENCE [LARGE SCALE GENOMIC DNA]</scope>
    <source>
        <strain evidence="2">CgM1</strain>
    </source>
</reference>
<organism evidence="2 3">
    <name type="scientific">Cotesia glomerata</name>
    <name type="common">Lepidopteran parasitic wasp</name>
    <name type="synonym">Apanteles glomeratus</name>
    <dbReference type="NCBI Taxonomy" id="32391"/>
    <lineage>
        <taxon>Eukaryota</taxon>
        <taxon>Metazoa</taxon>
        <taxon>Ecdysozoa</taxon>
        <taxon>Arthropoda</taxon>
        <taxon>Hexapoda</taxon>
        <taxon>Insecta</taxon>
        <taxon>Pterygota</taxon>
        <taxon>Neoptera</taxon>
        <taxon>Endopterygota</taxon>
        <taxon>Hymenoptera</taxon>
        <taxon>Apocrita</taxon>
        <taxon>Ichneumonoidea</taxon>
        <taxon>Braconidae</taxon>
        <taxon>Microgastrinae</taxon>
        <taxon>Cotesia</taxon>
    </lineage>
</organism>
<dbReference type="AlphaFoldDB" id="A0AAV7IJZ6"/>
<feature type="compositionally biased region" description="Basic and acidic residues" evidence="1">
    <location>
        <begin position="64"/>
        <end position="73"/>
    </location>
</feature>
<evidence type="ECO:0000313" key="2">
    <source>
        <dbReference type="EMBL" id="KAH0552766.1"/>
    </source>
</evidence>
<name>A0AAV7IJZ6_COTGL</name>
<dbReference type="EMBL" id="JAHXZJ010001492">
    <property type="protein sequence ID" value="KAH0552766.1"/>
    <property type="molecule type" value="Genomic_DNA"/>
</dbReference>
<evidence type="ECO:0000256" key="1">
    <source>
        <dbReference type="SAM" id="MobiDB-lite"/>
    </source>
</evidence>
<gene>
    <name evidence="2" type="ORF">KQX54_014934</name>
</gene>
<evidence type="ECO:0000313" key="3">
    <source>
        <dbReference type="Proteomes" id="UP000826195"/>
    </source>
</evidence>
<feature type="region of interest" description="Disordered" evidence="1">
    <location>
        <begin position="36"/>
        <end position="80"/>
    </location>
</feature>
<proteinExistence type="predicted"/>
<keyword evidence="3" id="KW-1185">Reference proteome</keyword>
<sequence length="80" mass="8562">MEVMTSDRRGPRQLGKGDFSKLELVIYPWLVAPPAETPIGAFGGVSDRRQEGERGGGGGQPGEIAKRQSDRRGGSPPPKM</sequence>
<protein>
    <submittedName>
        <fullName evidence="2">Uncharacterized protein</fullName>
    </submittedName>
</protein>
<accession>A0AAV7IJZ6</accession>
<dbReference type="Proteomes" id="UP000826195">
    <property type="component" value="Unassembled WGS sequence"/>
</dbReference>